<dbReference type="Gene3D" id="2.60.40.1890">
    <property type="entry name" value="PCu(A)C copper chaperone"/>
    <property type="match status" value="1"/>
</dbReference>
<dbReference type="SUPFAM" id="SSF110087">
    <property type="entry name" value="DR1885-like metal-binding protein"/>
    <property type="match status" value="1"/>
</dbReference>
<dbReference type="PANTHER" id="PTHR36302">
    <property type="entry name" value="BLR7088 PROTEIN"/>
    <property type="match status" value="1"/>
</dbReference>
<reference evidence="2" key="2">
    <citation type="submission" date="2007-02" db="EMBL/GenBank/DDBJ databases">
        <title>Genome sequence of the nitrogen fixing bacterium Herbaspirillum seropedicae.</title>
        <authorList>
            <person name="Pedrosa F.O."/>
        </authorList>
    </citation>
    <scope>NUCLEOTIDE SEQUENCE</scope>
</reference>
<protein>
    <submittedName>
        <fullName evidence="2">Uncharacterized protein HS177.0107</fullName>
    </submittedName>
</protein>
<reference evidence="2" key="1">
    <citation type="submission" date="2007-01" db="EMBL/GenBank/DDBJ databases">
        <title>A two-dimensional proteome reference map of Herbaspirillum seropedicae proteins.</title>
        <authorList>
            <person name="Chaves D.F.S."/>
            <person name="Ferrer P.P."/>
            <person name="Monteiro R.A."/>
            <person name="Souza E.M."/>
            <person name="Cruz L.M."/>
            <person name="Pedrosa F.O."/>
        </authorList>
    </citation>
    <scope>NUCLEOTIDE SEQUENCE</scope>
</reference>
<dbReference type="InterPro" id="IPR036182">
    <property type="entry name" value="PCuAC_sf"/>
</dbReference>
<organism evidence="2">
    <name type="scientific">Herbaspirillum seropedicae</name>
    <dbReference type="NCBI Taxonomy" id="964"/>
    <lineage>
        <taxon>Bacteria</taxon>
        <taxon>Pseudomonadati</taxon>
        <taxon>Pseudomonadota</taxon>
        <taxon>Betaproteobacteria</taxon>
        <taxon>Burkholderiales</taxon>
        <taxon>Oxalobacteraceae</taxon>
        <taxon>Herbaspirillum</taxon>
    </lineage>
</organism>
<dbReference type="OMA" id="HIDHPWS"/>
<proteinExistence type="predicted"/>
<dbReference type="InterPro" id="IPR007410">
    <property type="entry name" value="LpqE-like"/>
</dbReference>
<dbReference type="EMBL" id="AM490453">
    <property type="protein sequence ID" value="CAM32548.1"/>
    <property type="molecule type" value="Genomic_DNA"/>
</dbReference>
<accession>A2RPP1</accession>
<dbReference type="PANTHER" id="PTHR36302:SF1">
    <property type="entry name" value="COPPER CHAPERONE PCU(A)C"/>
    <property type="match status" value="1"/>
</dbReference>
<feature type="signal peptide" evidence="1">
    <location>
        <begin position="1"/>
        <end position="28"/>
    </location>
</feature>
<sequence length="174" mass="18325">MKLHHFFQRAAGAALATALLAAAPLSQAHEYKLGQLEIGHPYARATVPGQPAAGAYLSIENKGATADRLVGVSSPAAKSGEIHTMAMEGNVMKMREVDGGLEVKPGQKIAMQPGNGYHIMLMGLSKPLQAGDKVPATLTFEKAGKVEVTFNVEDGKAAAAGKDGMKDMKEHMHH</sequence>
<evidence type="ECO:0000256" key="1">
    <source>
        <dbReference type="SAM" id="SignalP"/>
    </source>
</evidence>
<name>A2RPP1_HERSE</name>
<dbReference type="Pfam" id="PF04314">
    <property type="entry name" value="PCuAC"/>
    <property type="match status" value="1"/>
</dbReference>
<keyword evidence="1" id="KW-0732">Signal</keyword>
<gene>
    <name evidence="2" type="primary">HS177.0107</name>
</gene>
<feature type="chain" id="PRO_5002645292" evidence="1">
    <location>
        <begin position="29"/>
        <end position="174"/>
    </location>
</feature>
<evidence type="ECO:0000313" key="2">
    <source>
        <dbReference type="EMBL" id="CAM32548.1"/>
    </source>
</evidence>
<dbReference type="InterPro" id="IPR058248">
    <property type="entry name" value="Lxx211020-like"/>
</dbReference>
<dbReference type="AlphaFoldDB" id="A2RPP1"/>